<reference evidence="2 3" key="1">
    <citation type="submission" date="2016-05" db="EMBL/GenBank/DDBJ databases">
        <title>Genome sequencing reveals origins of a unique bacterial endosymbiosis in the earliest lineages of terrestrial Fungi.</title>
        <authorList>
            <consortium name="DOE Joint Genome Institute"/>
            <person name="Uehling J."/>
            <person name="Gryganskyi A."/>
            <person name="Hameed K."/>
            <person name="Tschaplinski T."/>
            <person name="Misztal P."/>
            <person name="Wu S."/>
            <person name="Desiro A."/>
            <person name="Vande Pol N."/>
            <person name="Du Z.-Y."/>
            <person name="Zienkiewicz A."/>
            <person name="Zienkiewicz K."/>
            <person name="Morin E."/>
            <person name="Tisserant E."/>
            <person name="Splivallo R."/>
            <person name="Hainaut M."/>
            <person name="Henrissat B."/>
            <person name="Ohm R."/>
            <person name="Kuo A."/>
            <person name="Yan J."/>
            <person name="Lipzen A."/>
            <person name="Nolan M."/>
            <person name="Labutti K."/>
            <person name="Barry K."/>
            <person name="Goldstein A."/>
            <person name="Labbe J."/>
            <person name="Schadt C."/>
            <person name="Tuskan G."/>
            <person name="Grigoriev I."/>
            <person name="Martin F."/>
            <person name="Vilgalys R."/>
            <person name="Bonito G."/>
        </authorList>
    </citation>
    <scope>NUCLEOTIDE SEQUENCE [LARGE SCALE GENOMIC DNA]</scope>
    <source>
        <strain evidence="2 3">AG-77</strain>
    </source>
</reference>
<name>A0A197KHW6_9FUNG</name>
<sequence>MPPKRSRSGTSAVASSINKKQKTAALKPKPKAKPNTKPKSKSTRTRDIREDSPPEKDFDSYDDAVRDAILNTTKSRYDVSLEQDHLAFAAALMESSSPSSMSLFSQDPMMFSRDGGGVGGQDGEAGGGGGLQQARVYSLGTFCLHAVVKNFERLAVDAVTPASSKSSAAVPGRTGSGGRQGNGGRGGQRFRRQVERLPFYLSERLFKVLKHSRPELLSTKLWTGLFFNPNTTAGDRVEELDLEGLIPSQVTDTVVRTHLLWTLGVGLRLTKVNLNHQTGLSDRVVSDLVGACPNLARLSLKGCSKVGDLTLASLPEGSIEELNISFVGATACTVKGISGMVLRCRGLRVLKVAGLANVKDAVFVQLEKSLALEREQRQEDAGGTSSGGGSGKKEVEARPLSRLENLKISTTSLGDRGLKVVLALCGRTLRRLDISQTGVMRPSLIGQYCVWDDAKGEGGSKKKMTRLEKLNLTRLTMNTPTELSTLLQRLPANSLHTLLMGYITHSRSVFSGGVFEEMGSSDVEELEDEREASSLSNQQSGEVIPASLRARPKFFLRALSLFGNHELGQSAVDRYALRWHLYTLAPYLKRLELGYTGYDHQVLLGMIDLPHRRHPTADEETTSQQGQELDEYNDVLEELGMDATRISDEGAVVLSRLRGLSRLSMANTQISKDAVEIIVAGCPRLSSLDLTSCRGVPVVQRRTLLKDIRQRASSLSTSSSLS</sequence>
<feature type="compositionally biased region" description="Gly residues" evidence="1">
    <location>
        <begin position="174"/>
        <end position="187"/>
    </location>
</feature>
<feature type="region of interest" description="Disordered" evidence="1">
    <location>
        <begin position="521"/>
        <end position="540"/>
    </location>
</feature>
<dbReference type="GO" id="GO:0031146">
    <property type="term" value="P:SCF-dependent proteasomal ubiquitin-dependent protein catabolic process"/>
    <property type="evidence" value="ECO:0007669"/>
    <property type="project" value="TreeGrafter"/>
</dbReference>
<dbReference type="STRING" id="1314771.A0A197KHW6"/>
<feature type="compositionally biased region" description="Basic residues" evidence="1">
    <location>
        <begin position="28"/>
        <end position="43"/>
    </location>
</feature>
<organism evidence="2 3">
    <name type="scientific">Linnemannia elongata AG-77</name>
    <dbReference type="NCBI Taxonomy" id="1314771"/>
    <lineage>
        <taxon>Eukaryota</taxon>
        <taxon>Fungi</taxon>
        <taxon>Fungi incertae sedis</taxon>
        <taxon>Mucoromycota</taxon>
        <taxon>Mortierellomycotina</taxon>
        <taxon>Mortierellomycetes</taxon>
        <taxon>Mortierellales</taxon>
        <taxon>Mortierellaceae</taxon>
        <taxon>Linnemannia</taxon>
    </lineage>
</organism>
<feature type="compositionally biased region" description="Polar residues" evidence="1">
    <location>
        <begin position="8"/>
        <end position="17"/>
    </location>
</feature>
<dbReference type="InterPro" id="IPR032675">
    <property type="entry name" value="LRR_dom_sf"/>
</dbReference>
<feature type="region of interest" description="Disordered" evidence="1">
    <location>
        <begin position="375"/>
        <end position="396"/>
    </location>
</feature>
<dbReference type="SMART" id="SM00367">
    <property type="entry name" value="LRR_CC"/>
    <property type="match status" value="2"/>
</dbReference>
<accession>A0A197KHW6</accession>
<dbReference type="Proteomes" id="UP000078512">
    <property type="component" value="Unassembled WGS sequence"/>
</dbReference>
<evidence type="ECO:0008006" key="4">
    <source>
        <dbReference type="Google" id="ProtNLM"/>
    </source>
</evidence>
<dbReference type="EMBL" id="KV442012">
    <property type="protein sequence ID" value="OAQ36231.1"/>
    <property type="molecule type" value="Genomic_DNA"/>
</dbReference>
<dbReference type="AlphaFoldDB" id="A0A197KHW6"/>
<feature type="region of interest" description="Disordered" evidence="1">
    <location>
        <begin position="162"/>
        <end position="188"/>
    </location>
</feature>
<protein>
    <recommendedName>
        <fullName evidence="4">RNI-like protein</fullName>
    </recommendedName>
</protein>
<dbReference type="PANTHER" id="PTHR13318:SF190">
    <property type="entry name" value="PARTNER OF PAIRED, ISOFORM B"/>
    <property type="match status" value="1"/>
</dbReference>
<feature type="compositionally biased region" description="Basic and acidic residues" evidence="1">
    <location>
        <begin position="44"/>
        <end position="60"/>
    </location>
</feature>
<dbReference type="GO" id="GO:0019005">
    <property type="term" value="C:SCF ubiquitin ligase complex"/>
    <property type="evidence" value="ECO:0007669"/>
    <property type="project" value="TreeGrafter"/>
</dbReference>
<dbReference type="OrthoDB" id="550575at2759"/>
<dbReference type="Gene3D" id="3.80.10.10">
    <property type="entry name" value="Ribonuclease Inhibitor"/>
    <property type="match status" value="2"/>
</dbReference>
<dbReference type="PANTHER" id="PTHR13318">
    <property type="entry name" value="PARTNER OF PAIRED, ISOFORM B-RELATED"/>
    <property type="match status" value="1"/>
</dbReference>
<proteinExistence type="predicted"/>
<dbReference type="InterPro" id="IPR006553">
    <property type="entry name" value="Leu-rich_rpt_Cys-con_subtyp"/>
</dbReference>
<keyword evidence="3" id="KW-1185">Reference proteome</keyword>
<dbReference type="SUPFAM" id="SSF52047">
    <property type="entry name" value="RNI-like"/>
    <property type="match status" value="1"/>
</dbReference>
<gene>
    <name evidence="2" type="ORF">K457DRAFT_12734</name>
</gene>
<evidence type="ECO:0000256" key="1">
    <source>
        <dbReference type="SAM" id="MobiDB-lite"/>
    </source>
</evidence>
<evidence type="ECO:0000313" key="2">
    <source>
        <dbReference type="EMBL" id="OAQ36231.1"/>
    </source>
</evidence>
<feature type="region of interest" description="Disordered" evidence="1">
    <location>
        <begin position="1"/>
        <end position="60"/>
    </location>
</feature>
<evidence type="ECO:0000313" key="3">
    <source>
        <dbReference type="Proteomes" id="UP000078512"/>
    </source>
</evidence>